<dbReference type="Pfam" id="PF01915">
    <property type="entry name" value="Glyco_hydro_3_C"/>
    <property type="match status" value="1"/>
</dbReference>
<reference evidence="16 17" key="1">
    <citation type="submission" date="2018-11" db="EMBL/GenBank/DDBJ databases">
        <title>Genome sequence of Apiotrichum porosum DSM 27194.</title>
        <authorList>
            <person name="Aliyu H."/>
            <person name="Gorte O."/>
            <person name="Ochsenreither K."/>
        </authorList>
    </citation>
    <scope>NUCLEOTIDE SEQUENCE [LARGE SCALE GENOMIC DNA]</scope>
    <source>
        <strain evidence="16 17">DSM 27194</strain>
    </source>
</reference>
<dbReference type="PRINTS" id="PR00133">
    <property type="entry name" value="GLHYDRLASE3"/>
</dbReference>
<accession>A0A427YA19</accession>
<dbReference type="GO" id="GO:0008422">
    <property type="term" value="F:beta-glucosidase activity"/>
    <property type="evidence" value="ECO:0007669"/>
    <property type="project" value="UniProtKB-EC"/>
</dbReference>
<evidence type="ECO:0000256" key="1">
    <source>
        <dbReference type="ARBA" id="ARBA00000448"/>
    </source>
</evidence>
<protein>
    <recommendedName>
        <fullName evidence="10">Probable beta-glucosidase G</fullName>
        <ecNumber evidence="4">3.2.1.21</ecNumber>
    </recommendedName>
    <alternativeName>
        <fullName evidence="11">Beta-D-glucoside glucohydrolase G</fullName>
    </alternativeName>
    <alternativeName>
        <fullName evidence="12">Cellobiase G</fullName>
    </alternativeName>
    <alternativeName>
        <fullName evidence="13">Gentiobiase G</fullName>
    </alternativeName>
</protein>
<dbReference type="EMBL" id="RSCE01000001">
    <property type="protein sequence ID" value="RSH87938.1"/>
    <property type="molecule type" value="Genomic_DNA"/>
</dbReference>
<feature type="domain" description="Fibronectin type III-like" evidence="15">
    <location>
        <begin position="785"/>
        <end position="855"/>
    </location>
</feature>
<name>A0A427YA19_9TREE</name>
<evidence type="ECO:0000259" key="15">
    <source>
        <dbReference type="SMART" id="SM01217"/>
    </source>
</evidence>
<feature type="compositionally biased region" description="Low complexity" evidence="14">
    <location>
        <begin position="26"/>
        <end position="35"/>
    </location>
</feature>
<dbReference type="GeneID" id="39585003"/>
<proteinExistence type="inferred from homology"/>
<sequence length="867" mass="95329">MWSSPLRAVTWLLGALGERERDQDHQQQQQPQQRQQQRDRTQDPRSAQVHLHAPFHPDAPVHNNWQTPSASASSSGPGSAHAWALARDRAAELVAQMTLAEKVNMTSGVQGPCQANAGSVPRLGIPSFCYNDGPAGLRYTDFVTQWPSQFTSVMSFDRQLVWELEQRIAGEFVAKGVNVELGPVSTIPSVLHTALLGPRLTQAAHRWATGTISIHWAELGRYVSHSVVTATATHTDSCLSQQKAFTPDPYLSSTMSYIAIAATQSMGLVACAKHYFLYEQEPVCDGPIDDNGGRSECEQVHSMVDDKTIKELYLPSFAEAVRAGVGAVMCSYNRINDTPSCQSPESLNRLLKDELNFQGYVLSDFGATHSTVESVNAGMDQELPKTYYFGSRLTRAVKNGLVKEARLDDMVRRILTPWIAMGQADGYTTPSYQKWDLADEKWKNGFVYRNEHVDVRLPDSADFARRVAEESHVLLKNDDGVLPLDDRTRRIAVFGQDADYPTTIAGCGGDLFCKEGSGRRHWNGTVTIGGGSGAAFASYIVAPIEAIARRARGRSLRVDQVLADDAAHYPAIAHVAREVQVCIVFVSVFQVEGWDRATLGLDRDGEALIQHVSAHCAGDVVVVIHAGGQVLVEDWIDLPNVKAVIFAGYPGQETGDALANLLWGDVNPSGKLAFTMGKRADDWPPNGILRDKHSDSPPRVYFHEGVAIDYKWFDLHGIAPRYPFGHGLSYTTFSLTDLHVGALHIPDSDTVQPTNEAHVGPHGLYDTLYVAHLTVANTGTRAGAAVPQLYMSFPPSEHDQPPRHLRGYAKPYLEPGEAQVVEFALRKKDLGVWDVQRQVWRVPSGVFTFHAGTSSRDLVLTVDVEIE</sequence>
<dbReference type="InterPro" id="IPR013783">
    <property type="entry name" value="Ig-like_fold"/>
</dbReference>
<dbReference type="Proteomes" id="UP000279236">
    <property type="component" value="Unassembled WGS sequence"/>
</dbReference>
<dbReference type="Pfam" id="PF14310">
    <property type="entry name" value="Fn3-like"/>
    <property type="match status" value="1"/>
</dbReference>
<evidence type="ECO:0000256" key="10">
    <source>
        <dbReference type="ARBA" id="ARBA00039579"/>
    </source>
</evidence>
<dbReference type="SUPFAM" id="SSF51445">
    <property type="entry name" value="(Trans)glycosidases"/>
    <property type="match status" value="2"/>
</dbReference>
<dbReference type="InterPro" id="IPR036881">
    <property type="entry name" value="Glyco_hydro_3_C_sf"/>
</dbReference>
<dbReference type="PANTHER" id="PTHR42715">
    <property type="entry name" value="BETA-GLUCOSIDASE"/>
    <property type="match status" value="1"/>
</dbReference>
<comment type="catalytic activity">
    <reaction evidence="1">
        <text>Hydrolysis of terminal, non-reducing beta-D-glucosyl residues with release of beta-D-glucose.</text>
        <dbReference type="EC" id="3.2.1.21"/>
    </reaction>
</comment>
<dbReference type="PANTHER" id="PTHR42715:SF12">
    <property type="entry name" value="BETA-GLUCOSIDASE G-RELATED"/>
    <property type="match status" value="1"/>
</dbReference>
<dbReference type="InterPro" id="IPR017853">
    <property type="entry name" value="GH"/>
</dbReference>
<evidence type="ECO:0000256" key="3">
    <source>
        <dbReference type="ARBA" id="ARBA00005336"/>
    </source>
</evidence>
<evidence type="ECO:0000256" key="11">
    <source>
        <dbReference type="ARBA" id="ARBA00041276"/>
    </source>
</evidence>
<evidence type="ECO:0000256" key="2">
    <source>
        <dbReference type="ARBA" id="ARBA00004613"/>
    </source>
</evidence>
<dbReference type="RefSeq" id="XP_028480146.1">
    <property type="nucleotide sequence ID" value="XM_028616289.1"/>
</dbReference>
<dbReference type="SUPFAM" id="SSF52279">
    <property type="entry name" value="Beta-D-glucan exohydrolase, C-terminal domain"/>
    <property type="match status" value="1"/>
</dbReference>
<evidence type="ECO:0000256" key="4">
    <source>
        <dbReference type="ARBA" id="ARBA00012744"/>
    </source>
</evidence>
<evidence type="ECO:0000256" key="12">
    <source>
        <dbReference type="ARBA" id="ARBA00041601"/>
    </source>
</evidence>
<comment type="similarity">
    <text evidence="3">Belongs to the glycosyl hydrolase 3 family.</text>
</comment>
<evidence type="ECO:0000256" key="13">
    <source>
        <dbReference type="ARBA" id="ARBA00041808"/>
    </source>
</evidence>
<evidence type="ECO:0000256" key="14">
    <source>
        <dbReference type="SAM" id="MobiDB-lite"/>
    </source>
</evidence>
<evidence type="ECO:0000256" key="6">
    <source>
        <dbReference type="ARBA" id="ARBA00022729"/>
    </source>
</evidence>
<dbReference type="Pfam" id="PF00933">
    <property type="entry name" value="Glyco_hydro_3"/>
    <property type="match status" value="1"/>
</dbReference>
<dbReference type="InterPro" id="IPR002772">
    <property type="entry name" value="Glyco_hydro_3_C"/>
</dbReference>
<dbReference type="OrthoDB" id="416222at2759"/>
<comment type="caution">
    <text evidence="16">The sequence shown here is derived from an EMBL/GenBank/DDBJ whole genome shotgun (WGS) entry which is preliminary data.</text>
</comment>
<keyword evidence="17" id="KW-1185">Reference proteome</keyword>
<dbReference type="Gene3D" id="3.40.50.1700">
    <property type="entry name" value="Glycoside hydrolase family 3 C-terminal domain"/>
    <property type="match status" value="1"/>
</dbReference>
<dbReference type="InterPro" id="IPR036962">
    <property type="entry name" value="Glyco_hydro_3_N_sf"/>
</dbReference>
<dbReference type="InterPro" id="IPR026891">
    <property type="entry name" value="Fn3-like"/>
</dbReference>
<evidence type="ECO:0000256" key="5">
    <source>
        <dbReference type="ARBA" id="ARBA00022525"/>
    </source>
</evidence>
<keyword evidence="6" id="KW-0732">Signal</keyword>
<dbReference type="STRING" id="105984.A0A427YA19"/>
<feature type="region of interest" description="Disordered" evidence="14">
    <location>
        <begin position="19"/>
        <end position="81"/>
    </location>
</feature>
<keyword evidence="8" id="KW-0326">Glycosidase</keyword>
<dbReference type="InterPro" id="IPR001764">
    <property type="entry name" value="Glyco_hydro_3_N"/>
</dbReference>
<evidence type="ECO:0000313" key="16">
    <source>
        <dbReference type="EMBL" id="RSH87938.1"/>
    </source>
</evidence>
<dbReference type="AlphaFoldDB" id="A0A427YA19"/>
<dbReference type="Gene3D" id="2.60.40.10">
    <property type="entry name" value="Immunoglobulins"/>
    <property type="match status" value="1"/>
</dbReference>
<dbReference type="EC" id="3.2.1.21" evidence="4"/>
<feature type="compositionally biased region" description="Low complexity" evidence="14">
    <location>
        <begin position="68"/>
        <end position="81"/>
    </location>
</feature>
<dbReference type="InterPro" id="IPR050288">
    <property type="entry name" value="Cellulose_deg_GH3"/>
</dbReference>
<evidence type="ECO:0000256" key="7">
    <source>
        <dbReference type="ARBA" id="ARBA00022801"/>
    </source>
</evidence>
<evidence type="ECO:0000256" key="9">
    <source>
        <dbReference type="ARBA" id="ARBA00024983"/>
    </source>
</evidence>
<organism evidence="16 17">
    <name type="scientific">Apiotrichum porosum</name>
    <dbReference type="NCBI Taxonomy" id="105984"/>
    <lineage>
        <taxon>Eukaryota</taxon>
        <taxon>Fungi</taxon>
        <taxon>Dikarya</taxon>
        <taxon>Basidiomycota</taxon>
        <taxon>Agaricomycotina</taxon>
        <taxon>Tremellomycetes</taxon>
        <taxon>Trichosporonales</taxon>
        <taxon>Trichosporonaceae</taxon>
        <taxon>Apiotrichum</taxon>
    </lineage>
</organism>
<evidence type="ECO:0000256" key="8">
    <source>
        <dbReference type="ARBA" id="ARBA00023295"/>
    </source>
</evidence>
<comment type="subcellular location">
    <subcellularLocation>
        <location evidence="2">Secreted</location>
    </subcellularLocation>
</comment>
<dbReference type="Gene3D" id="3.20.20.300">
    <property type="entry name" value="Glycoside hydrolase, family 3, N-terminal domain"/>
    <property type="match status" value="1"/>
</dbReference>
<dbReference type="SMART" id="SM01217">
    <property type="entry name" value="Fn3_like"/>
    <property type="match status" value="1"/>
</dbReference>
<comment type="function">
    <text evidence="9">Beta-glucosidases are one of a number of cellulolytic enzymes involved in the degradation of cellulosic biomass. Catalyzes the last step releasing glucose from the inhibitory cellobiose.</text>
</comment>
<keyword evidence="7" id="KW-0378">Hydrolase</keyword>
<keyword evidence="5" id="KW-0964">Secreted</keyword>
<gene>
    <name evidence="16" type="ORF">EHS24_000460</name>
</gene>
<dbReference type="GO" id="GO:0030245">
    <property type="term" value="P:cellulose catabolic process"/>
    <property type="evidence" value="ECO:0007669"/>
    <property type="project" value="UniProtKB-KW"/>
</dbReference>
<evidence type="ECO:0000313" key="17">
    <source>
        <dbReference type="Proteomes" id="UP000279236"/>
    </source>
</evidence>